<evidence type="ECO:0000313" key="4">
    <source>
        <dbReference type="EMBL" id="CDP12188.1"/>
    </source>
</evidence>
<evidence type="ECO:0000313" key="5">
    <source>
        <dbReference type="Proteomes" id="UP000295252"/>
    </source>
</evidence>
<evidence type="ECO:0000256" key="1">
    <source>
        <dbReference type="ARBA" id="ARBA00010020"/>
    </source>
</evidence>
<keyword evidence="5" id="KW-1185">Reference proteome</keyword>
<dbReference type="STRING" id="49390.A0A068UX71"/>
<accession>A0A068UX71</accession>
<dbReference type="InterPro" id="IPR028457">
    <property type="entry name" value="ABI"/>
</dbReference>
<feature type="compositionally biased region" description="Polar residues" evidence="3">
    <location>
        <begin position="260"/>
        <end position="274"/>
    </location>
</feature>
<dbReference type="Proteomes" id="UP000295252">
    <property type="component" value="Chromosome X"/>
</dbReference>
<dbReference type="InParanoid" id="A0A068UX71"/>
<evidence type="ECO:0000256" key="2">
    <source>
        <dbReference type="ARBA" id="ARBA00025223"/>
    </source>
</evidence>
<name>A0A068UX71_COFCA</name>
<dbReference type="AlphaFoldDB" id="A0A068UX71"/>
<gene>
    <name evidence="4" type="ORF">GSCOC_T00035596001</name>
</gene>
<comment type="function">
    <text evidence="2">Involved in regulation of actin and microtubule organization. Part of a WAVE complex that activates the Arp2/3 complex.</text>
</comment>
<dbReference type="Gramene" id="CDP12188">
    <property type="protein sequence ID" value="CDP12188"/>
    <property type="gene ID" value="GSCOC_T00035596001"/>
</dbReference>
<reference evidence="5" key="1">
    <citation type="journal article" date="2014" name="Science">
        <title>The coffee genome provides insight into the convergent evolution of caffeine biosynthesis.</title>
        <authorList>
            <person name="Denoeud F."/>
            <person name="Carretero-Paulet L."/>
            <person name="Dereeper A."/>
            <person name="Droc G."/>
            <person name="Guyot R."/>
            <person name="Pietrella M."/>
            <person name="Zheng C."/>
            <person name="Alberti A."/>
            <person name="Anthony F."/>
            <person name="Aprea G."/>
            <person name="Aury J.M."/>
            <person name="Bento P."/>
            <person name="Bernard M."/>
            <person name="Bocs S."/>
            <person name="Campa C."/>
            <person name="Cenci A."/>
            <person name="Combes M.C."/>
            <person name="Crouzillat D."/>
            <person name="Da Silva C."/>
            <person name="Daddiego L."/>
            <person name="De Bellis F."/>
            <person name="Dussert S."/>
            <person name="Garsmeur O."/>
            <person name="Gayraud T."/>
            <person name="Guignon V."/>
            <person name="Jahn K."/>
            <person name="Jamilloux V."/>
            <person name="Joet T."/>
            <person name="Labadie K."/>
            <person name="Lan T."/>
            <person name="Leclercq J."/>
            <person name="Lepelley M."/>
            <person name="Leroy T."/>
            <person name="Li L.T."/>
            <person name="Librado P."/>
            <person name="Lopez L."/>
            <person name="Munoz A."/>
            <person name="Noel B."/>
            <person name="Pallavicini A."/>
            <person name="Perrotta G."/>
            <person name="Poncet V."/>
            <person name="Pot D."/>
            <person name="Priyono X."/>
            <person name="Rigoreau M."/>
            <person name="Rouard M."/>
            <person name="Rozas J."/>
            <person name="Tranchant-Dubreuil C."/>
            <person name="VanBuren R."/>
            <person name="Zhang Q."/>
            <person name="Andrade A.C."/>
            <person name="Argout X."/>
            <person name="Bertrand B."/>
            <person name="de Kochko A."/>
            <person name="Graziosi G."/>
            <person name="Henry R.J."/>
            <person name="Jayarama X."/>
            <person name="Ming R."/>
            <person name="Nagai C."/>
            <person name="Rounsley S."/>
            <person name="Sankoff D."/>
            <person name="Giuliano G."/>
            <person name="Albert V.A."/>
            <person name="Wincker P."/>
            <person name="Lashermes P."/>
        </authorList>
    </citation>
    <scope>NUCLEOTIDE SEQUENCE [LARGE SCALE GENOMIC DNA]</scope>
    <source>
        <strain evidence="5">cv. DH200-94</strain>
    </source>
</reference>
<protein>
    <submittedName>
        <fullName evidence="4">Uncharacterized protein</fullName>
    </submittedName>
</protein>
<dbReference type="PANTHER" id="PTHR10460:SF34">
    <property type="entry name" value="PROTEIN ABIL2-LIKE"/>
    <property type="match status" value="1"/>
</dbReference>
<dbReference type="OrthoDB" id="1927036at2759"/>
<dbReference type="OMA" id="HYIFPGK"/>
<proteinExistence type="inferred from homology"/>
<dbReference type="PhylomeDB" id="A0A068UX71"/>
<dbReference type="EMBL" id="HG739146">
    <property type="protein sequence ID" value="CDP12188.1"/>
    <property type="molecule type" value="Genomic_DNA"/>
</dbReference>
<feature type="region of interest" description="Disordered" evidence="3">
    <location>
        <begin position="201"/>
        <end position="230"/>
    </location>
</feature>
<sequence length="335" mass="37642">MGSETPSIPTNVPQETSNSDEYFLRHSLVFAESLKASSCPSPLDLKNLRVQLYSAAEYFESSYEKHEYKQLVVETLKDYASKALISTVDHLGSVAYKVGSFLDKKVNEMSATRLQFSCLEQRLRTCRGYTDRNGLLQQSLVIKTPRHYKHYTVPGNYVSLLTLADGKFTRKFDSKQGNVCFLNPHDDKPSSKQDDCRLENFQGAVARPRPTLMRRGRSEPPPSELSPRPLSFAFVKVTSDKEVGKRTASPFRLPLKRSGSVANRSTSPNSSAAQQRCPFETPRASSMSTNPDRNKGKEIELYSRKSKHLFRALLSIHRSRKQAGGARTTAMHIQG</sequence>
<evidence type="ECO:0000256" key="3">
    <source>
        <dbReference type="SAM" id="MobiDB-lite"/>
    </source>
</evidence>
<dbReference type="PANTHER" id="PTHR10460">
    <property type="entry name" value="ABL INTERACTOR FAMILY MEMBER"/>
    <property type="match status" value="1"/>
</dbReference>
<dbReference type="Gene3D" id="6.10.140.1620">
    <property type="match status" value="1"/>
</dbReference>
<feature type="region of interest" description="Disordered" evidence="3">
    <location>
        <begin position="243"/>
        <end position="297"/>
    </location>
</feature>
<organism evidence="4 5">
    <name type="scientific">Coffea canephora</name>
    <name type="common">Robusta coffee</name>
    <dbReference type="NCBI Taxonomy" id="49390"/>
    <lineage>
        <taxon>Eukaryota</taxon>
        <taxon>Viridiplantae</taxon>
        <taxon>Streptophyta</taxon>
        <taxon>Embryophyta</taxon>
        <taxon>Tracheophyta</taxon>
        <taxon>Spermatophyta</taxon>
        <taxon>Magnoliopsida</taxon>
        <taxon>eudicotyledons</taxon>
        <taxon>Gunneridae</taxon>
        <taxon>Pentapetalae</taxon>
        <taxon>asterids</taxon>
        <taxon>lamiids</taxon>
        <taxon>Gentianales</taxon>
        <taxon>Rubiaceae</taxon>
        <taxon>Ixoroideae</taxon>
        <taxon>Gardenieae complex</taxon>
        <taxon>Bertiereae - Coffeeae clade</taxon>
        <taxon>Coffeeae</taxon>
        <taxon>Coffea</taxon>
    </lineage>
</organism>
<comment type="similarity">
    <text evidence="1">Belongs to the ABI family.</text>
</comment>